<dbReference type="EMBL" id="FO818637">
    <property type="protein sequence ID" value="CDM91086.1"/>
    <property type="molecule type" value="Genomic_DNA"/>
</dbReference>
<dbReference type="InterPro" id="IPR029063">
    <property type="entry name" value="SAM-dependent_MTases_sf"/>
</dbReference>
<sequence length="266" mass="30944">MFDDLINKINEAINYPIEKYSLSQKFNELSSEIRDNLLDVKKHDPGQYNRFCENQSRLLSVLDNKALAHSKNWEIMIADSMTGTLPFSGDEASVVDKMKNYYIERNRSLYFDEKDLLKNVLSHPKYVCHVGCGPMPSSVLMWLKYTDAHITAIDHDKYSVESARAVFEAWRRPKQISADRATFIATKGENFNYSGMDLIIISRAILNKEGVFSAILNSDKDTVSIIERTPRYFYNLEFYRPKGFERYQLATKERYDTNLNLYKFSS</sequence>
<proteinExistence type="predicted"/>
<name>A0A0B6XD25_XENBV</name>
<dbReference type="Proteomes" id="UP000032930">
    <property type="component" value="Chromosome"/>
</dbReference>
<dbReference type="Gene3D" id="3.40.50.150">
    <property type="entry name" value="Vaccinia Virus protein VP39"/>
    <property type="match status" value="1"/>
</dbReference>
<reference evidence="1 2" key="1">
    <citation type="submission" date="2014-02" db="EMBL/GenBank/DDBJ databases">
        <authorList>
            <person name="Genoscope - CEA"/>
        </authorList>
    </citation>
    <scope>NUCLEOTIDE SEQUENCE [LARGE SCALE GENOMIC DNA]</scope>
    <source>
        <strain evidence="1 2">CS03</strain>
    </source>
</reference>
<evidence type="ECO:0000313" key="1">
    <source>
        <dbReference type="EMBL" id="CDM91086.1"/>
    </source>
</evidence>
<dbReference type="SUPFAM" id="SSF53335">
    <property type="entry name" value="S-adenosyl-L-methionine-dependent methyltransferases"/>
    <property type="match status" value="1"/>
</dbReference>
<dbReference type="KEGG" id="xbv:XBW1_3730"/>
<dbReference type="AlphaFoldDB" id="A0A0B6XD25"/>
<dbReference type="RefSeq" id="WP_046337361.1">
    <property type="nucleotide sequence ID" value="NZ_CAWMEF010000001.1"/>
</dbReference>
<gene>
    <name evidence="1" type="ORF">XBW1_3730</name>
</gene>
<accession>A0A0B6XD25</accession>
<protein>
    <submittedName>
        <fullName evidence="1">Uncharacterized protein</fullName>
    </submittedName>
</protein>
<organism evidence="1 2">
    <name type="scientific">Xenorhabdus bovienii</name>
    <name type="common">Xenorhabdus nematophila subsp. bovienii</name>
    <dbReference type="NCBI Taxonomy" id="40576"/>
    <lineage>
        <taxon>Bacteria</taxon>
        <taxon>Pseudomonadati</taxon>
        <taxon>Pseudomonadota</taxon>
        <taxon>Gammaproteobacteria</taxon>
        <taxon>Enterobacterales</taxon>
        <taxon>Morganellaceae</taxon>
        <taxon>Xenorhabdus</taxon>
    </lineage>
</organism>
<evidence type="ECO:0000313" key="2">
    <source>
        <dbReference type="Proteomes" id="UP000032930"/>
    </source>
</evidence>